<evidence type="ECO:0000259" key="13">
    <source>
        <dbReference type="Pfam" id="PF02223"/>
    </source>
</evidence>
<keyword evidence="6 12" id="KW-0547">Nucleotide-binding</keyword>
<dbReference type="GO" id="GO:0006235">
    <property type="term" value="P:dTTP biosynthetic process"/>
    <property type="evidence" value="ECO:0007669"/>
    <property type="project" value="UniProtKB-UniRule"/>
</dbReference>
<organism evidence="14 15">
    <name type="scientific">Endomicrobium proavitum</name>
    <dbReference type="NCBI Taxonomy" id="1408281"/>
    <lineage>
        <taxon>Bacteria</taxon>
        <taxon>Pseudomonadati</taxon>
        <taxon>Elusimicrobiota</taxon>
        <taxon>Endomicrobiia</taxon>
        <taxon>Endomicrobiales</taxon>
        <taxon>Endomicrobiaceae</taxon>
        <taxon>Endomicrobium</taxon>
    </lineage>
</organism>
<evidence type="ECO:0000256" key="5">
    <source>
        <dbReference type="ARBA" id="ARBA00022727"/>
    </source>
</evidence>
<name>A0A0G3WHV3_9BACT</name>
<dbReference type="GO" id="GO:0005524">
    <property type="term" value="F:ATP binding"/>
    <property type="evidence" value="ECO:0007669"/>
    <property type="project" value="UniProtKB-UniRule"/>
</dbReference>
<dbReference type="PATRIC" id="fig|1408281.3.peg.66"/>
<dbReference type="OrthoDB" id="9774907at2"/>
<dbReference type="RefSeq" id="WP_052569539.1">
    <property type="nucleotide sequence ID" value="NZ_CP009498.1"/>
</dbReference>
<keyword evidence="8 12" id="KW-0067">ATP-binding</keyword>
<proteinExistence type="inferred from homology"/>
<sequence>MNKNKSFFITIEGGEGSGKTSNSLLLKKYLESKGFKVLLTREPGGTVAAESIRKILLNPKSKLTPLSELFLYEAARAQHIEEIVRPALKSGAVVICDRFTDATVAYQGFARKLDLSLINKLNAAASGKLIPELTIYLDINPKTGLKKAKNLDKESYGVSGDRIEMESFEFHKNVRKGYLAQAKKYPKRIKVVKTDKDINKTWSAIKKEIDAKLKIKNV</sequence>
<keyword evidence="4 12" id="KW-0808">Transferase</keyword>
<dbReference type="Gene3D" id="3.40.50.300">
    <property type="entry name" value="P-loop containing nucleotide triphosphate hydrolases"/>
    <property type="match status" value="1"/>
</dbReference>
<evidence type="ECO:0000313" key="14">
    <source>
        <dbReference type="EMBL" id="AKL97445.1"/>
    </source>
</evidence>
<dbReference type="SUPFAM" id="SSF52540">
    <property type="entry name" value="P-loop containing nucleoside triphosphate hydrolases"/>
    <property type="match status" value="1"/>
</dbReference>
<dbReference type="EC" id="2.7.4.9" evidence="2 12"/>
<evidence type="ECO:0000256" key="2">
    <source>
        <dbReference type="ARBA" id="ARBA00012980"/>
    </source>
</evidence>
<reference evidence="14 15" key="1">
    <citation type="submission" date="2014-09" db="EMBL/GenBank/DDBJ databases">
        <title>Complete genome sequence of Endomicrobium proavitum.</title>
        <authorList>
            <person name="Zheng H."/>
        </authorList>
    </citation>
    <scope>NUCLEOTIDE SEQUENCE [LARGE SCALE GENOMIC DNA]</scope>
    <source>
        <strain evidence="14 15">Rsa215</strain>
    </source>
</reference>
<evidence type="ECO:0000256" key="12">
    <source>
        <dbReference type="HAMAP-Rule" id="MF_00165"/>
    </source>
</evidence>
<dbReference type="InterPro" id="IPR027417">
    <property type="entry name" value="P-loop_NTPase"/>
</dbReference>
<feature type="binding site" evidence="12">
    <location>
        <begin position="13"/>
        <end position="20"/>
    </location>
    <ligand>
        <name>ATP</name>
        <dbReference type="ChEBI" id="CHEBI:30616"/>
    </ligand>
</feature>
<comment type="similarity">
    <text evidence="1 12">Belongs to the thymidylate kinase family.</text>
</comment>
<keyword evidence="5 12" id="KW-0545">Nucleotide biosynthesis</keyword>
<dbReference type="FunFam" id="3.40.50.300:FF:000225">
    <property type="entry name" value="Thymidylate kinase"/>
    <property type="match status" value="1"/>
</dbReference>
<dbReference type="GO" id="GO:0004798">
    <property type="term" value="F:dTMP kinase activity"/>
    <property type="evidence" value="ECO:0007669"/>
    <property type="project" value="UniProtKB-UniRule"/>
</dbReference>
<dbReference type="GO" id="GO:0005829">
    <property type="term" value="C:cytosol"/>
    <property type="evidence" value="ECO:0007669"/>
    <property type="project" value="TreeGrafter"/>
</dbReference>
<evidence type="ECO:0000256" key="4">
    <source>
        <dbReference type="ARBA" id="ARBA00022679"/>
    </source>
</evidence>
<keyword evidence="15" id="KW-1185">Reference proteome</keyword>
<evidence type="ECO:0000256" key="9">
    <source>
        <dbReference type="ARBA" id="ARBA00029962"/>
    </source>
</evidence>
<dbReference type="InterPro" id="IPR018094">
    <property type="entry name" value="Thymidylate_kinase"/>
</dbReference>
<dbReference type="AlphaFoldDB" id="A0A0G3WHV3"/>
<evidence type="ECO:0000256" key="10">
    <source>
        <dbReference type="ARBA" id="ARBA00048743"/>
    </source>
</evidence>
<dbReference type="GO" id="GO:0006227">
    <property type="term" value="P:dUDP biosynthetic process"/>
    <property type="evidence" value="ECO:0007669"/>
    <property type="project" value="TreeGrafter"/>
</dbReference>
<dbReference type="EMBL" id="CP009498">
    <property type="protein sequence ID" value="AKL97445.1"/>
    <property type="molecule type" value="Genomic_DNA"/>
</dbReference>
<evidence type="ECO:0000256" key="8">
    <source>
        <dbReference type="ARBA" id="ARBA00022840"/>
    </source>
</evidence>
<evidence type="ECO:0000256" key="7">
    <source>
        <dbReference type="ARBA" id="ARBA00022777"/>
    </source>
</evidence>
<evidence type="ECO:0000256" key="11">
    <source>
        <dbReference type="ARBA" id="ARBA00057735"/>
    </source>
</evidence>
<gene>
    <name evidence="12 14" type="primary">tmk</name>
    <name evidence="14" type="ORF">Epro_0066</name>
</gene>
<comment type="function">
    <text evidence="11 12">Phosphorylation of dTMP to form dTDP in both de novo and salvage pathways of dTTP synthesis.</text>
</comment>
<evidence type="ECO:0000256" key="3">
    <source>
        <dbReference type="ARBA" id="ARBA00017144"/>
    </source>
</evidence>
<protein>
    <recommendedName>
        <fullName evidence="3 12">Thymidylate kinase</fullName>
        <ecNumber evidence="2 12">2.7.4.9</ecNumber>
    </recommendedName>
    <alternativeName>
        <fullName evidence="9 12">dTMP kinase</fullName>
    </alternativeName>
</protein>
<keyword evidence="7 12" id="KW-0418">Kinase</keyword>
<evidence type="ECO:0000256" key="6">
    <source>
        <dbReference type="ARBA" id="ARBA00022741"/>
    </source>
</evidence>
<dbReference type="STRING" id="1408281.Epro_0066"/>
<dbReference type="KEGG" id="epo:Epro_0066"/>
<dbReference type="Pfam" id="PF02223">
    <property type="entry name" value="Thymidylate_kin"/>
    <property type="match status" value="1"/>
</dbReference>
<dbReference type="HAMAP" id="MF_00165">
    <property type="entry name" value="Thymidylate_kinase"/>
    <property type="match status" value="1"/>
</dbReference>
<dbReference type="PANTHER" id="PTHR10344">
    <property type="entry name" value="THYMIDYLATE KINASE"/>
    <property type="match status" value="1"/>
</dbReference>
<dbReference type="CDD" id="cd01672">
    <property type="entry name" value="TMPK"/>
    <property type="match status" value="1"/>
</dbReference>
<dbReference type="PANTHER" id="PTHR10344:SF4">
    <property type="entry name" value="UMP-CMP KINASE 2, MITOCHONDRIAL"/>
    <property type="match status" value="1"/>
</dbReference>
<dbReference type="Proteomes" id="UP000035337">
    <property type="component" value="Chromosome"/>
</dbReference>
<dbReference type="NCBIfam" id="TIGR00041">
    <property type="entry name" value="DTMP_kinase"/>
    <property type="match status" value="1"/>
</dbReference>
<evidence type="ECO:0000256" key="1">
    <source>
        <dbReference type="ARBA" id="ARBA00009776"/>
    </source>
</evidence>
<evidence type="ECO:0000313" key="15">
    <source>
        <dbReference type="Proteomes" id="UP000035337"/>
    </source>
</evidence>
<dbReference type="GO" id="GO:0006233">
    <property type="term" value="P:dTDP biosynthetic process"/>
    <property type="evidence" value="ECO:0007669"/>
    <property type="project" value="InterPro"/>
</dbReference>
<comment type="catalytic activity">
    <reaction evidence="10 12">
        <text>dTMP + ATP = dTDP + ADP</text>
        <dbReference type="Rhea" id="RHEA:13517"/>
        <dbReference type="ChEBI" id="CHEBI:30616"/>
        <dbReference type="ChEBI" id="CHEBI:58369"/>
        <dbReference type="ChEBI" id="CHEBI:63528"/>
        <dbReference type="ChEBI" id="CHEBI:456216"/>
        <dbReference type="EC" id="2.7.4.9"/>
    </reaction>
</comment>
<accession>A0A0G3WHV3</accession>
<feature type="domain" description="Thymidylate kinase-like" evidence="13">
    <location>
        <begin position="11"/>
        <end position="202"/>
    </location>
</feature>
<dbReference type="InterPro" id="IPR039430">
    <property type="entry name" value="Thymidylate_kin-like_dom"/>
</dbReference>